<name>A0A8S1QNI4_PARPR</name>
<proteinExistence type="predicted"/>
<dbReference type="EMBL" id="CAJJDM010000188">
    <property type="protein sequence ID" value="CAD8116734.1"/>
    <property type="molecule type" value="Genomic_DNA"/>
</dbReference>
<dbReference type="Proteomes" id="UP000688137">
    <property type="component" value="Unassembled WGS sequence"/>
</dbReference>
<organism evidence="1 2">
    <name type="scientific">Paramecium primaurelia</name>
    <dbReference type="NCBI Taxonomy" id="5886"/>
    <lineage>
        <taxon>Eukaryota</taxon>
        <taxon>Sar</taxon>
        <taxon>Alveolata</taxon>
        <taxon>Ciliophora</taxon>
        <taxon>Intramacronucleata</taxon>
        <taxon>Oligohymenophorea</taxon>
        <taxon>Peniculida</taxon>
        <taxon>Parameciidae</taxon>
        <taxon>Paramecium</taxon>
    </lineage>
</organism>
<evidence type="ECO:0000313" key="2">
    <source>
        <dbReference type="Proteomes" id="UP000688137"/>
    </source>
</evidence>
<protein>
    <submittedName>
        <fullName evidence="1">Uncharacterized protein</fullName>
    </submittedName>
</protein>
<dbReference type="AlphaFoldDB" id="A0A8S1QNI4"/>
<gene>
    <name evidence="1" type="ORF">PPRIM_AZ9-3.1.T1790002</name>
</gene>
<reference evidence="1" key="1">
    <citation type="submission" date="2021-01" db="EMBL/GenBank/DDBJ databases">
        <authorList>
            <consortium name="Genoscope - CEA"/>
            <person name="William W."/>
        </authorList>
    </citation>
    <scope>NUCLEOTIDE SEQUENCE</scope>
</reference>
<comment type="caution">
    <text evidence="1">The sequence shown here is derived from an EMBL/GenBank/DDBJ whole genome shotgun (WGS) entry which is preliminary data.</text>
</comment>
<keyword evidence="2" id="KW-1185">Reference proteome</keyword>
<evidence type="ECO:0000313" key="1">
    <source>
        <dbReference type="EMBL" id="CAD8116734.1"/>
    </source>
</evidence>
<accession>A0A8S1QNI4</accession>
<sequence length="57" mass="6777">MIQFLLILLKLNSDIEFQQVQDRQILTILQLKQIRHSKLNNIIDNPNRDSESCQQDI</sequence>